<keyword evidence="6" id="KW-0315">Glutamine amidotransferase</keyword>
<dbReference type="InterPro" id="IPR033738">
    <property type="entry name" value="AsnB_N"/>
</dbReference>
<reference evidence="9 10" key="1">
    <citation type="submission" date="2020-06" db="EMBL/GenBank/DDBJ databases">
        <authorList>
            <person name="Scott K."/>
        </authorList>
    </citation>
    <scope>NUCLEOTIDE SEQUENCE [LARGE SCALE GENOMIC DNA]</scope>
    <source>
        <strain evidence="9 10">HH1</strain>
    </source>
</reference>
<keyword evidence="4" id="KW-0547">Nucleotide-binding</keyword>
<dbReference type="SUPFAM" id="SSF52402">
    <property type="entry name" value="Adenine nucleotide alpha hydrolases-like"/>
    <property type="match status" value="1"/>
</dbReference>
<dbReference type="EMBL" id="JACBGI020000005">
    <property type="protein sequence ID" value="MBF6057663.1"/>
    <property type="molecule type" value="Genomic_DNA"/>
</dbReference>
<dbReference type="Gene3D" id="3.40.50.620">
    <property type="entry name" value="HUPs"/>
    <property type="match status" value="1"/>
</dbReference>
<evidence type="ECO:0000256" key="2">
    <source>
        <dbReference type="ARBA" id="ARBA00005752"/>
    </source>
</evidence>
<evidence type="ECO:0000256" key="5">
    <source>
        <dbReference type="ARBA" id="ARBA00022840"/>
    </source>
</evidence>
<evidence type="ECO:0000256" key="7">
    <source>
        <dbReference type="ARBA" id="ARBA00048741"/>
    </source>
</evidence>
<dbReference type="RefSeq" id="WP_185977801.1">
    <property type="nucleotide sequence ID" value="NZ_JACBGI020000005.1"/>
</dbReference>
<dbReference type="InterPro" id="IPR014729">
    <property type="entry name" value="Rossmann-like_a/b/a_fold"/>
</dbReference>
<dbReference type="Pfam" id="PF13537">
    <property type="entry name" value="GATase_7"/>
    <property type="match status" value="1"/>
</dbReference>
<dbReference type="CDD" id="cd00712">
    <property type="entry name" value="AsnB"/>
    <property type="match status" value="1"/>
</dbReference>
<dbReference type="SUPFAM" id="SSF56235">
    <property type="entry name" value="N-terminal nucleophile aminohydrolases (Ntn hydrolases)"/>
    <property type="match status" value="1"/>
</dbReference>
<dbReference type="InterPro" id="IPR001962">
    <property type="entry name" value="Asn_synthase"/>
</dbReference>
<accession>A0ABS0BV19</accession>
<dbReference type="CDD" id="cd01991">
    <property type="entry name" value="Asn_synthase_B_C"/>
    <property type="match status" value="1"/>
</dbReference>
<comment type="caution">
    <text evidence="9">The sequence shown here is derived from an EMBL/GenBank/DDBJ whole genome shotgun (WGS) entry which is preliminary data.</text>
</comment>
<name>A0ABS0BV19_9GAMM</name>
<dbReference type="PANTHER" id="PTHR43284">
    <property type="entry name" value="ASPARAGINE SYNTHETASE (GLUTAMINE-HYDROLYZING)"/>
    <property type="match status" value="1"/>
</dbReference>
<organism evidence="9 10">
    <name type="scientific">Thiomicrorhabdus heinhorstiae</name>
    <dbReference type="NCBI Taxonomy" id="2748010"/>
    <lineage>
        <taxon>Bacteria</taxon>
        <taxon>Pseudomonadati</taxon>
        <taxon>Pseudomonadota</taxon>
        <taxon>Gammaproteobacteria</taxon>
        <taxon>Thiotrichales</taxon>
        <taxon>Piscirickettsiaceae</taxon>
        <taxon>Thiomicrorhabdus</taxon>
    </lineage>
</organism>
<evidence type="ECO:0000313" key="9">
    <source>
        <dbReference type="EMBL" id="MBF6057663.1"/>
    </source>
</evidence>
<dbReference type="PIRSF" id="PIRSF001589">
    <property type="entry name" value="Asn_synthetase_glu-h"/>
    <property type="match status" value="1"/>
</dbReference>
<gene>
    <name evidence="9" type="ORF">H8792_004850</name>
</gene>
<evidence type="ECO:0000313" key="10">
    <source>
        <dbReference type="Proteomes" id="UP001193680"/>
    </source>
</evidence>
<dbReference type="InterPro" id="IPR006426">
    <property type="entry name" value="Asn_synth_AEB"/>
</dbReference>
<evidence type="ECO:0000256" key="3">
    <source>
        <dbReference type="ARBA" id="ARBA00012737"/>
    </source>
</evidence>
<dbReference type="Pfam" id="PF00733">
    <property type="entry name" value="Asn_synthase"/>
    <property type="match status" value="1"/>
</dbReference>
<proteinExistence type="inferred from homology"/>
<dbReference type="EC" id="6.3.5.4" evidence="3"/>
<dbReference type="PROSITE" id="PS51278">
    <property type="entry name" value="GATASE_TYPE_2"/>
    <property type="match status" value="1"/>
</dbReference>
<dbReference type="NCBIfam" id="TIGR03104">
    <property type="entry name" value="trio_amidotrans"/>
    <property type="match status" value="1"/>
</dbReference>
<dbReference type="Gene3D" id="3.60.20.10">
    <property type="entry name" value="Glutamine Phosphoribosylpyrophosphate, subunit 1, domain 1"/>
    <property type="match status" value="1"/>
</dbReference>
<dbReference type="Proteomes" id="UP001193680">
    <property type="component" value="Unassembled WGS sequence"/>
</dbReference>
<evidence type="ECO:0000256" key="1">
    <source>
        <dbReference type="ARBA" id="ARBA00005187"/>
    </source>
</evidence>
<protein>
    <recommendedName>
        <fullName evidence="3">asparagine synthase (glutamine-hydrolyzing)</fullName>
        <ecNumber evidence="3">6.3.5.4</ecNumber>
    </recommendedName>
</protein>
<dbReference type="InterPro" id="IPR029055">
    <property type="entry name" value="Ntn_hydrolases_N"/>
</dbReference>
<comment type="catalytic activity">
    <reaction evidence="7">
        <text>L-aspartate + L-glutamine + ATP + H2O = L-asparagine + L-glutamate + AMP + diphosphate + H(+)</text>
        <dbReference type="Rhea" id="RHEA:12228"/>
        <dbReference type="ChEBI" id="CHEBI:15377"/>
        <dbReference type="ChEBI" id="CHEBI:15378"/>
        <dbReference type="ChEBI" id="CHEBI:29985"/>
        <dbReference type="ChEBI" id="CHEBI:29991"/>
        <dbReference type="ChEBI" id="CHEBI:30616"/>
        <dbReference type="ChEBI" id="CHEBI:33019"/>
        <dbReference type="ChEBI" id="CHEBI:58048"/>
        <dbReference type="ChEBI" id="CHEBI:58359"/>
        <dbReference type="ChEBI" id="CHEBI:456215"/>
        <dbReference type="EC" id="6.3.5.4"/>
    </reaction>
</comment>
<evidence type="ECO:0000259" key="8">
    <source>
        <dbReference type="PROSITE" id="PS51278"/>
    </source>
</evidence>
<dbReference type="PANTHER" id="PTHR43284:SF1">
    <property type="entry name" value="ASPARAGINE SYNTHETASE"/>
    <property type="match status" value="1"/>
</dbReference>
<reference evidence="9 10" key="2">
    <citation type="submission" date="2020-11" db="EMBL/GenBank/DDBJ databases">
        <title>Sulfur oxidizing isolate from Hospital Hole Sinkhole.</title>
        <authorList>
            <person name="Scott K.M."/>
        </authorList>
    </citation>
    <scope>NUCLEOTIDE SEQUENCE [LARGE SCALE GENOMIC DNA]</scope>
    <source>
        <strain evidence="9 10">HH1</strain>
    </source>
</reference>
<feature type="domain" description="Glutamine amidotransferase type-2" evidence="8">
    <location>
        <begin position="2"/>
        <end position="206"/>
    </location>
</feature>
<comment type="pathway">
    <text evidence="1">Amino-acid biosynthesis; L-asparagine biosynthesis; L-asparagine from L-aspartate (L-Gln route): step 1/1.</text>
</comment>
<evidence type="ECO:0000256" key="6">
    <source>
        <dbReference type="ARBA" id="ARBA00022962"/>
    </source>
</evidence>
<dbReference type="InterPro" id="IPR017932">
    <property type="entry name" value="GATase_2_dom"/>
</dbReference>
<comment type="similarity">
    <text evidence="2">Belongs to the asparagine synthetase family.</text>
</comment>
<dbReference type="NCBIfam" id="TIGR01536">
    <property type="entry name" value="asn_synth_AEB"/>
    <property type="match status" value="1"/>
</dbReference>
<keyword evidence="10" id="KW-1185">Reference proteome</keyword>
<dbReference type="InterPro" id="IPR017535">
    <property type="entry name" value="Asparagine_synth"/>
</dbReference>
<dbReference type="InterPro" id="IPR051786">
    <property type="entry name" value="ASN_synthetase/amidase"/>
</dbReference>
<evidence type="ECO:0000256" key="4">
    <source>
        <dbReference type="ARBA" id="ARBA00022741"/>
    </source>
</evidence>
<keyword evidence="5" id="KW-0067">ATP-binding</keyword>
<sequence>MCGYVGSVGFQNRPGRDILAKVRHRGINSEGFYALDEVMLAHARLSIMDQSPDSAQPMQYKNYVMVFNGAVYNYSEIKQELIQKGYEFYSDVGDSEVILKAFDCWQEACLEKFNGMFSIVIFDKQRRRLFMARDRLGIKPLYYTEDQGFAFASTLQALLDFGVDTSLNLQALHHYLTFHSVVPAPNTILNGIKKFPAAHYAYYDIATKTLDIRRYWTLGTTVQSMSYEEACEAIDAKLHESVKRRLVADTEVGVLLSGGIDSSLIAALGKQYKPDIKTFSIGFESTDEEAGDEFYYSDMVADFLDTEHHQIHIDKSRVLRALPKAIGMMSEPMISHDAVAFYLLSQEVSRQVKVVQSGQGADEVFAGYHWHQKIAGNDQNWSLEEAYRQTFFDQHHKDLSQYVAEPFLSNDFSGDFIKDYFSQYQFADNLQGSLHIDTNVFLVDDPLKRVDNMTMAWSLEARVPFLDHELVELAFSVDGDYKIRHNGKGVIKDLARKYLPAEVIDRKKGYFPMPALKYIKGEFLEYIRDTLDAQVARERGLFNRKAIDRMLRDPDSALTNLRTNYLWQLAVLEIWLQEHQL</sequence>